<dbReference type="AlphaFoldDB" id="A0A2K3LQL7"/>
<reference evidence="1 2" key="1">
    <citation type="journal article" date="2014" name="Am. J. Bot.">
        <title>Genome assembly and annotation for red clover (Trifolium pratense; Fabaceae).</title>
        <authorList>
            <person name="Istvanek J."/>
            <person name="Jaros M."/>
            <person name="Krenek A."/>
            <person name="Repkova J."/>
        </authorList>
    </citation>
    <scope>NUCLEOTIDE SEQUENCE [LARGE SCALE GENOMIC DNA]</scope>
    <source>
        <strain evidence="2">cv. Tatra</strain>
        <tissue evidence="1">Young leaves</tissue>
    </source>
</reference>
<sequence length="86" mass="9691">MLWSSVTLAVARNKTVQVFRHNLTLLLRRRNFSTTGLYGISHLKSPKGFQSFVDEAIQRSGELVSYISTKPSASEIMRAMDEISDT</sequence>
<accession>A0A2K3LQL7</accession>
<gene>
    <name evidence="1" type="ORF">L195_g036841</name>
</gene>
<feature type="non-terminal residue" evidence="1">
    <location>
        <position position="86"/>
    </location>
</feature>
<name>A0A2K3LQL7_TRIPR</name>
<dbReference type="Proteomes" id="UP000236291">
    <property type="component" value="Unassembled WGS sequence"/>
</dbReference>
<reference evidence="1 2" key="2">
    <citation type="journal article" date="2017" name="Front. Plant Sci.">
        <title>Gene Classification and Mining of Molecular Markers Useful in Red Clover (Trifolium pratense) Breeding.</title>
        <authorList>
            <person name="Istvanek J."/>
            <person name="Dluhosova J."/>
            <person name="Dluhos P."/>
            <person name="Patkova L."/>
            <person name="Nedelnik J."/>
            <person name="Repkova J."/>
        </authorList>
    </citation>
    <scope>NUCLEOTIDE SEQUENCE [LARGE SCALE GENOMIC DNA]</scope>
    <source>
        <strain evidence="2">cv. Tatra</strain>
        <tissue evidence="1">Young leaves</tissue>
    </source>
</reference>
<evidence type="ECO:0000313" key="2">
    <source>
        <dbReference type="Proteomes" id="UP000236291"/>
    </source>
</evidence>
<comment type="caution">
    <text evidence="1">The sequence shown here is derived from an EMBL/GenBank/DDBJ whole genome shotgun (WGS) entry which is preliminary data.</text>
</comment>
<evidence type="ECO:0000313" key="1">
    <source>
        <dbReference type="EMBL" id="PNX80830.1"/>
    </source>
</evidence>
<proteinExistence type="predicted"/>
<dbReference type="STRING" id="57577.A0A2K3LQL7"/>
<dbReference type="EMBL" id="ASHM01038700">
    <property type="protein sequence ID" value="PNX80830.1"/>
    <property type="molecule type" value="Genomic_DNA"/>
</dbReference>
<dbReference type="Gramene" id="Tp57577_TGAC_v2_mRNA21559">
    <property type="protein sequence ID" value="Tp57577_TGAC_v2_mRNA21559"/>
    <property type="gene ID" value="Tp57577_TGAC_v2_gene20847"/>
</dbReference>
<protein>
    <submittedName>
        <fullName evidence="1">Mitochondrial intermediate peptidase-like protein</fullName>
    </submittedName>
</protein>
<organism evidence="1 2">
    <name type="scientific">Trifolium pratense</name>
    <name type="common">Red clover</name>
    <dbReference type="NCBI Taxonomy" id="57577"/>
    <lineage>
        <taxon>Eukaryota</taxon>
        <taxon>Viridiplantae</taxon>
        <taxon>Streptophyta</taxon>
        <taxon>Embryophyta</taxon>
        <taxon>Tracheophyta</taxon>
        <taxon>Spermatophyta</taxon>
        <taxon>Magnoliopsida</taxon>
        <taxon>eudicotyledons</taxon>
        <taxon>Gunneridae</taxon>
        <taxon>Pentapetalae</taxon>
        <taxon>rosids</taxon>
        <taxon>fabids</taxon>
        <taxon>Fabales</taxon>
        <taxon>Fabaceae</taxon>
        <taxon>Papilionoideae</taxon>
        <taxon>50 kb inversion clade</taxon>
        <taxon>NPAAA clade</taxon>
        <taxon>Hologalegina</taxon>
        <taxon>IRL clade</taxon>
        <taxon>Trifolieae</taxon>
        <taxon>Trifolium</taxon>
    </lineage>
</organism>